<sequence length="429" mass="50057">MTNPKCLKRTIRVQWVRNISEAVPANPQTLNFEIPNEFRLTLDGDNFLLYDSGDSGIYEDRIILFSTERNLSLLKDSEHWFSGGTFFSCPNLFYQFYTIHSVFHSDIIPLVYVLLPDKKEITYIKLFQALKSLKPDLCSKSFMVDFEKVVTNAIKNEFPNTKIHGRFFHLSQAVWRQIQHHGLAKQCSDDVQFSLEIGILDRRGNRRPPLFSIEIWDCYDRLQESLPRTNNKIEGWHNGVSAMISHTRPIIGKLLIGTHTTANNVFKNIKIKVCRFHLCQAWYQKINSIPILHKEYKDKNSEIGKWLKMFFGLPYLPENLVSDAFNDILSEAPKHKKCMEFANYVLENYIDTEQFPPSMVQKERLTVLNHTTVNFGLNFICHIHLFSKLYIVIDVLIDQKVINEAKMPEIKKGTEAIHRKCNREREANL</sequence>
<protein>
    <submittedName>
        <fullName evidence="2">MULE domain-containing protein</fullName>
    </submittedName>
</protein>
<proteinExistence type="predicted"/>
<reference evidence="2 3" key="1">
    <citation type="submission" date="2019-08" db="EMBL/GenBank/DDBJ databases">
        <title>Whole genome of Aphis craccivora.</title>
        <authorList>
            <person name="Voronova N.V."/>
            <person name="Shulinski R.S."/>
            <person name="Bandarenka Y.V."/>
            <person name="Zhorov D.G."/>
            <person name="Warner D."/>
        </authorList>
    </citation>
    <scope>NUCLEOTIDE SEQUENCE [LARGE SCALE GENOMIC DNA]</scope>
    <source>
        <strain evidence="2">180601</strain>
        <tissue evidence="2">Whole Body</tissue>
    </source>
</reference>
<evidence type="ECO:0000313" key="3">
    <source>
        <dbReference type="Proteomes" id="UP000478052"/>
    </source>
</evidence>
<feature type="domain" description="MULE transposase" evidence="1">
    <location>
        <begin position="92"/>
        <end position="172"/>
    </location>
</feature>
<dbReference type="PANTHER" id="PTHR47160">
    <property type="entry name" value="PUTATIVE-RELATED"/>
    <property type="match status" value="1"/>
</dbReference>
<dbReference type="Pfam" id="PF10551">
    <property type="entry name" value="MULE"/>
    <property type="match status" value="1"/>
</dbReference>
<dbReference type="OrthoDB" id="10011685at2759"/>
<organism evidence="2 3">
    <name type="scientific">Aphis craccivora</name>
    <name type="common">Cowpea aphid</name>
    <dbReference type="NCBI Taxonomy" id="307492"/>
    <lineage>
        <taxon>Eukaryota</taxon>
        <taxon>Metazoa</taxon>
        <taxon>Ecdysozoa</taxon>
        <taxon>Arthropoda</taxon>
        <taxon>Hexapoda</taxon>
        <taxon>Insecta</taxon>
        <taxon>Pterygota</taxon>
        <taxon>Neoptera</taxon>
        <taxon>Paraneoptera</taxon>
        <taxon>Hemiptera</taxon>
        <taxon>Sternorrhyncha</taxon>
        <taxon>Aphidomorpha</taxon>
        <taxon>Aphidoidea</taxon>
        <taxon>Aphididae</taxon>
        <taxon>Aphidini</taxon>
        <taxon>Aphis</taxon>
        <taxon>Aphis</taxon>
    </lineage>
</organism>
<accession>A0A6G0XZY2</accession>
<keyword evidence="3" id="KW-1185">Reference proteome</keyword>
<gene>
    <name evidence="2" type="ORF">FWK35_00024204</name>
</gene>
<dbReference type="PANTHER" id="PTHR47160:SF10">
    <property type="entry name" value="MULE TRANSPOSASE DOMAIN-CONTAINING PROTEIN"/>
    <property type="match status" value="1"/>
</dbReference>
<dbReference type="EMBL" id="VUJU01007232">
    <property type="protein sequence ID" value="KAF0746388.1"/>
    <property type="molecule type" value="Genomic_DNA"/>
</dbReference>
<evidence type="ECO:0000259" key="1">
    <source>
        <dbReference type="Pfam" id="PF10551"/>
    </source>
</evidence>
<evidence type="ECO:0000313" key="2">
    <source>
        <dbReference type="EMBL" id="KAF0746388.1"/>
    </source>
</evidence>
<comment type="caution">
    <text evidence="2">The sequence shown here is derived from an EMBL/GenBank/DDBJ whole genome shotgun (WGS) entry which is preliminary data.</text>
</comment>
<dbReference type="AlphaFoldDB" id="A0A6G0XZY2"/>
<dbReference type="Proteomes" id="UP000478052">
    <property type="component" value="Unassembled WGS sequence"/>
</dbReference>
<dbReference type="InterPro" id="IPR018289">
    <property type="entry name" value="MULE_transposase_dom"/>
</dbReference>
<feature type="non-terminal residue" evidence="2">
    <location>
        <position position="429"/>
    </location>
</feature>
<name>A0A6G0XZY2_APHCR</name>